<evidence type="ECO:0000313" key="2">
    <source>
        <dbReference type="Proteomes" id="UP000887565"/>
    </source>
</evidence>
<evidence type="ECO:0000256" key="1">
    <source>
        <dbReference type="SAM" id="Phobius"/>
    </source>
</evidence>
<evidence type="ECO:0000313" key="3">
    <source>
        <dbReference type="WBParaSite" id="nRc.2.0.1.t36343-RA"/>
    </source>
</evidence>
<organism evidence="2 3">
    <name type="scientific">Romanomermis culicivorax</name>
    <name type="common">Nematode worm</name>
    <dbReference type="NCBI Taxonomy" id="13658"/>
    <lineage>
        <taxon>Eukaryota</taxon>
        <taxon>Metazoa</taxon>
        <taxon>Ecdysozoa</taxon>
        <taxon>Nematoda</taxon>
        <taxon>Enoplea</taxon>
        <taxon>Dorylaimia</taxon>
        <taxon>Mermithida</taxon>
        <taxon>Mermithoidea</taxon>
        <taxon>Mermithidae</taxon>
        <taxon>Romanomermis</taxon>
    </lineage>
</organism>
<keyword evidence="1" id="KW-1133">Transmembrane helix</keyword>
<proteinExistence type="predicted"/>
<sequence length="117" mass="12973">MGQQTTQIISKSDNNAGISQALKCEEEYVEHRGKGVVFLITMAIVFAIAAALQIWFFTVVLCAFRYLRDDQAVTSRGNPIFHYSSRNIGSLPPKFSAKYCPEPPIPSLIGLNPKLEP</sequence>
<dbReference type="Proteomes" id="UP000887565">
    <property type="component" value="Unplaced"/>
</dbReference>
<reference evidence="3" key="1">
    <citation type="submission" date="2022-11" db="UniProtKB">
        <authorList>
            <consortium name="WormBaseParasite"/>
        </authorList>
    </citation>
    <scope>IDENTIFICATION</scope>
</reference>
<accession>A0A915KC33</accession>
<keyword evidence="1" id="KW-0812">Transmembrane</keyword>
<keyword evidence="2" id="KW-1185">Reference proteome</keyword>
<keyword evidence="1" id="KW-0472">Membrane</keyword>
<feature type="transmembrane region" description="Helical" evidence="1">
    <location>
        <begin position="36"/>
        <end position="67"/>
    </location>
</feature>
<name>A0A915KC33_ROMCU</name>
<dbReference type="WBParaSite" id="nRc.2.0.1.t36343-RA">
    <property type="protein sequence ID" value="nRc.2.0.1.t36343-RA"/>
    <property type="gene ID" value="nRc.2.0.1.g36343"/>
</dbReference>
<protein>
    <submittedName>
        <fullName evidence="3">Uncharacterized protein</fullName>
    </submittedName>
</protein>
<dbReference type="AlphaFoldDB" id="A0A915KC33"/>